<dbReference type="InterPro" id="IPR008502">
    <property type="entry name" value="Prolamin-like"/>
</dbReference>
<dbReference type="Pfam" id="PF05617">
    <property type="entry name" value="Prolamin_like"/>
    <property type="match status" value="1"/>
</dbReference>
<dbReference type="KEGG" id="crb:17886848"/>
<accession>R0HMY2</accession>
<keyword evidence="6" id="KW-1185">Reference proteome</keyword>
<feature type="region of interest" description="Disordered" evidence="2">
    <location>
        <begin position="24"/>
        <end position="47"/>
    </location>
</feature>
<sequence length="118" mass="13073">MKLMWATIMLVLIMVLSKSIQTKGDEKANDDPALAPSPALAPQSENGLLPKPISCALDLKTIPNCTEAVRHFKLRNVTKECCKILLTLPGDCFGKLFPIRWIYQSVLTATCFVLGFHK</sequence>
<feature type="compositionally biased region" description="Low complexity" evidence="2">
    <location>
        <begin position="32"/>
        <end position="42"/>
    </location>
</feature>
<evidence type="ECO:0000256" key="3">
    <source>
        <dbReference type="SAM" id="SignalP"/>
    </source>
</evidence>
<evidence type="ECO:0000313" key="5">
    <source>
        <dbReference type="EMBL" id="EOA25293.1"/>
    </source>
</evidence>
<gene>
    <name evidence="5" type="ORF">CARUB_v10018608mg</name>
</gene>
<feature type="signal peptide" evidence="3">
    <location>
        <begin position="1"/>
        <end position="24"/>
    </location>
</feature>
<proteinExistence type="predicted"/>
<evidence type="ECO:0000256" key="2">
    <source>
        <dbReference type="SAM" id="MobiDB-lite"/>
    </source>
</evidence>
<dbReference type="EMBL" id="KB870809">
    <property type="protein sequence ID" value="EOA25293.1"/>
    <property type="molecule type" value="Genomic_DNA"/>
</dbReference>
<name>R0HMY2_9BRAS</name>
<evidence type="ECO:0000259" key="4">
    <source>
        <dbReference type="Pfam" id="PF05617"/>
    </source>
</evidence>
<feature type="chain" id="PRO_5004342599" description="Prolamin-like domain-containing protein" evidence="3">
    <location>
        <begin position="25"/>
        <end position="118"/>
    </location>
</feature>
<feature type="domain" description="Prolamin-like" evidence="4">
    <location>
        <begin position="55"/>
        <end position="101"/>
    </location>
</feature>
<evidence type="ECO:0000313" key="6">
    <source>
        <dbReference type="Proteomes" id="UP000029121"/>
    </source>
</evidence>
<keyword evidence="1 3" id="KW-0732">Signal</keyword>
<dbReference type="Proteomes" id="UP000029121">
    <property type="component" value="Unassembled WGS sequence"/>
</dbReference>
<evidence type="ECO:0000256" key="1">
    <source>
        <dbReference type="ARBA" id="ARBA00022729"/>
    </source>
</evidence>
<protein>
    <recommendedName>
        <fullName evidence="4">Prolamin-like domain-containing protein</fullName>
    </recommendedName>
</protein>
<organism evidence="5 6">
    <name type="scientific">Capsella rubella</name>
    <dbReference type="NCBI Taxonomy" id="81985"/>
    <lineage>
        <taxon>Eukaryota</taxon>
        <taxon>Viridiplantae</taxon>
        <taxon>Streptophyta</taxon>
        <taxon>Embryophyta</taxon>
        <taxon>Tracheophyta</taxon>
        <taxon>Spermatophyta</taxon>
        <taxon>Magnoliopsida</taxon>
        <taxon>eudicotyledons</taxon>
        <taxon>Gunneridae</taxon>
        <taxon>Pentapetalae</taxon>
        <taxon>rosids</taxon>
        <taxon>malvids</taxon>
        <taxon>Brassicales</taxon>
        <taxon>Brassicaceae</taxon>
        <taxon>Camelineae</taxon>
        <taxon>Capsella</taxon>
    </lineage>
</organism>
<reference evidence="6" key="1">
    <citation type="journal article" date="2013" name="Nat. Genet.">
        <title>The Capsella rubella genome and the genomic consequences of rapid mating system evolution.</title>
        <authorList>
            <person name="Slotte T."/>
            <person name="Hazzouri K.M."/>
            <person name="Agren J.A."/>
            <person name="Koenig D."/>
            <person name="Maumus F."/>
            <person name="Guo Y.L."/>
            <person name="Steige K."/>
            <person name="Platts A.E."/>
            <person name="Escobar J.S."/>
            <person name="Newman L.K."/>
            <person name="Wang W."/>
            <person name="Mandakova T."/>
            <person name="Vello E."/>
            <person name="Smith L.M."/>
            <person name="Henz S.R."/>
            <person name="Steffen J."/>
            <person name="Takuno S."/>
            <person name="Brandvain Y."/>
            <person name="Coop G."/>
            <person name="Andolfatto P."/>
            <person name="Hu T.T."/>
            <person name="Blanchette M."/>
            <person name="Clark R.M."/>
            <person name="Quesneville H."/>
            <person name="Nordborg M."/>
            <person name="Gaut B.S."/>
            <person name="Lysak M.A."/>
            <person name="Jenkins J."/>
            <person name="Grimwood J."/>
            <person name="Chapman J."/>
            <person name="Prochnik S."/>
            <person name="Shu S."/>
            <person name="Rokhsar D."/>
            <person name="Schmutz J."/>
            <person name="Weigel D."/>
            <person name="Wright S.I."/>
        </authorList>
    </citation>
    <scope>NUCLEOTIDE SEQUENCE [LARGE SCALE GENOMIC DNA]</scope>
    <source>
        <strain evidence="6">cv. Monte Gargano</strain>
    </source>
</reference>
<dbReference type="AlphaFoldDB" id="R0HMY2"/>
<dbReference type="OrthoDB" id="1053188at2759"/>